<organism evidence="1 2">
    <name type="scientific">Phtheirospermum japonicum</name>
    <dbReference type="NCBI Taxonomy" id="374723"/>
    <lineage>
        <taxon>Eukaryota</taxon>
        <taxon>Viridiplantae</taxon>
        <taxon>Streptophyta</taxon>
        <taxon>Embryophyta</taxon>
        <taxon>Tracheophyta</taxon>
        <taxon>Spermatophyta</taxon>
        <taxon>Magnoliopsida</taxon>
        <taxon>eudicotyledons</taxon>
        <taxon>Gunneridae</taxon>
        <taxon>Pentapetalae</taxon>
        <taxon>asterids</taxon>
        <taxon>lamiids</taxon>
        <taxon>Lamiales</taxon>
        <taxon>Orobanchaceae</taxon>
        <taxon>Orobanchaceae incertae sedis</taxon>
        <taxon>Phtheirospermum</taxon>
    </lineage>
</organism>
<protein>
    <recommendedName>
        <fullName evidence="3">Gfo/Idh/MocA-like oxidoreductase C-terminal domain-containing protein</fullName>
    </recommendedName>
</protein>
<accession>A0A830BRM8</accession>
<dbReference type="AlphaFoldDB" id="A0A830BRM8"/>
<evidence type="ECO:0008006" key="3">
    <source>
        <dbReference type="Google" id="ProtNLM"/>
    </source>
</evidence>
<comment type="caution">
    <text evidence="1">The sequence shown here is derived from an EMBL/GenBank/DDBJ whole genome shotgun (WGS) entry which is preliminary data.</text>
</comment>
<name>A0A830BRM8_9LAMI</name>
<dbReference type="PANTHER" id="PTHR42840:SF5">
    <property type="entry name" value="NAD(P)-BINDING ROSSMANN-FOLD SUPERFAMILY PROTEIN"/>
    <property type="match status" value="1"/>
</dbReference>
<dbReference type="GO" id="GO:0005737">
    <property type="term" value="C:cytoplasm"/>
    <property type="evidence" value="ECO:0007669"/>
    <property type="project" value="TreeGrafter"/>
</dbReference>
<keyword evidence="2" id="KW-1185">Reference proteome</keyword>
<dbReference type="EMBL" id="BMAC01000211">
    <property type="protein sequence ID" value="GFP90170.1"/>
    <property type="molecule type" value="Genomic_DNA"/>
</dbReference>
<reference evidence="1" key="1">
    <citation type="submission" date="2020-07" db="EMBL/GenBank/DDBJ databases">
        <title>Ethylene signaling mediates host invasion by parasitic plants.</title>
        <authorList>
            <person name="Yoshida S."/>
        </authorList>
    </citation>
    <scope>NUCLEOTIDE SEQUENCE</scope>
    <source>
        <strain evidence="1">Okayama</strain>
    </source>
</reference>
<dbReference type="SUPFAM" id="SSF55347">
    <property type="entry name" value="Glyceraldehyde-3-phosphate dehydrogenase-like, C-terminal domain"/>
    <property type="match status" value="1"/>
</dbReference>
<dbReference type="Proteomes" id="UP000653305">
    <property type="component" value="Unassembled WGS sequence"/>
</dbReference>
<proteinExistence type="predicted"/>
<dbReference type="Gene3D" id="3.30.360.10">
    <property type="entry name" value="Dihydrodipicolinate Reductase, domain 2"/>
    <property type="match status" value="1"/>
</dbReference>
<evidence type="ECO:0000313" key="1">
    <source>
        <dbReference type="EMBL" id="GFP90170.1"/>
    </source>
</evidence>
<dbReference type="OrthoDB" id="64915at2759"/>
<evidence type="ECO:0000313" key="2">
    <source>
        <dbReference type="Proteomes" id="UP000653305"/>
    </source>
</evidence>
<dbReference type="GO" id="GO:0016491">
    <property type="term" value="F:oxidoreductase activity"/>
    <property type="evidence" value="ECO:0007669"/>
    <property type="project" value="TreeGrafter"/>
</dbReference>
<dbReference type="GO" id="GO:0006740">
    <property type="term" value="P:NADPH regeneration"/>
    <property type="evidence" value="ECO:0007669"/>
    <property type="project" value="TreeGrafter"/>
</dbReference>
<sequence>MITGFTHSAGSELEKAMSCYNTINPAPIWAVAENYRFEPAFVDGRKLMDEIGDVINIHVIIEGSMNSSNPYYSCSWRREFSGGFILDMGVHFIFGLRMVS</sequence>
<dbReference type="PANTHER" id="PTHR42840">
    <property type="entry name" value="NAD(P)-BINDING ROSSMANN-FOLD SUPERFAMILY PROTEIN-RELATED"/>
    <property type="match status" value="1"/>
</dbReference>
<gene>
    <name evidence="1" type="ORF">PHJA_001160900</name>
</gene>